<dbReference type="OrthoDB" id="5220268at2759"/>
<keyword evidence="3" id="KW-1185">Reference proteome</keyword>
<dbReference type="InterPro" id="IPR011333">
    <property type="entry name" value="SKP1/BTB/POZ_sf"/>
</dbReference>
<comment type="caution">
    <text evidence="2">The sequence shown here is derived from an EMBL/GenBank/DDBJ whole genome shotgun (WGS) entry which is preliminary data.</text>
</comment>
<evidence type="ECO:0000256" key="1">
    <source>
        <dbReference type="SAM" id="MobiDB-lite"/>
    </source>
</evidence>
<gene>
    <name evidence="2" type="ORF">N0V93_007266</name>
</gene>
<evidence type="ECO:0000313" key="3">
    <source>
        <dbReference type="Proteomes" id="UP001140453"/>
    </source>
</evidence>
<sequence length="347" mass="38514">MSSPIINATSPLSTADAHEEMFNIGLSCSSSPASVSSSDDSNNAADSIISDAKTTADATEDMVKIELASSSRPPSAVGSDDSNTAADSVISAGETNDAVVVPYAGPFGSAYTQDTSPTAFSDWPTYLSFCENGPFLRLECVDSVNNKGMPTHLNQMKISKKLLCDHSEYFRAIFRHSFMESQTGRVQFVDILQEELMRLKLILMSGNPNSRTNIGNPEEEMTNLVRMYELADRFDMPKISRWIMDRTTEFVISHRNWRETYQQEVLNGPGASTITTAKEDFHRAKLLDFCTTYTKLAGMPERARLISPDQLATLIAECCHPLLLRSMMDHIDQEVYYAITEIILTKI</sequence>
<dbReference type="Proteomes" id="UP001140453">
    <property type="component" value="Unassembled WGS sequence"/>
</dbReference>
<evidence type="ECO:0008006" key="4">
    <source>
        <dbReference type="Google" id="ProtNLM"/>
    </source>
</evidence>
<accession>A0A9W9CVI6</accession>
<evidence type="ECO:0000313" key="2">
    <source>
        <dbReference type="EMBL" id="KAJ4389794.1"/>
    </source>
</evidence>
<dbReference type="SUPFAM" id="SSF54695">
    <property type="entry name" value="POZ domain"/>
    <property type="match status" value="1"/>
</dbReference>
<reference evidence="2" key="1">
    <citation type="submission" date="2022-10" db="EMBL/GenBank/DDBJ databases">
        <title>Tapping the CABI collections for fungal endophytes: first genome assemblies for Collariella, Neodidymelliopsis, Ascochyta clinopodiicola, Didymella pomorum, Didymosphaeria variabile, Neocosmospora piperis and Neocucurbitaria cava.</title>
        <authorList>
            <person name="Hill R."/>
        </authorList>
    </citation>
    <scope>NUCLEOTIDE SEQUENCE</scope>
    <source>
        <strain evidence="2">IMI 355082</strain>
    </source>
</reference>
<dbReference type="AlphaFoldDB" id="A0A9W9CVI6"/>
<proteinExistence type="predicted"/>
<feature type="region of interest" description="Disordered" evidence="1">
    <location>
        <begin position="28"/>
        <end position="57"/>
    </location>
</feature>
<organism evidence="2 3">
    <name type="scientific">Gnomoniopsis smithogilvyi</name>
    <dbReference type="NCBI Taxonomy" id="1191159"/>
    <lineage>
        <taxon>Eukaryota</taxon>
        <taxon>Fungi</taxon>
        <taxon>Dikarya</taxon>
        <taxon>Ascomycota</taxon>
        <taxon>Pezizomycotina</taxon>
        <taxon>Sordariomycetes</taxon>
        <taxon>Sordariomycetidae</taxon>
        <taxon>Diaporthales</taxon>
        <taxon>Gnomoniaceae</taxon>
        <taxon>Gnomoniopsis</taxon>
    </lineage>
</organism>
<dbReference type="EMBL" id="JAPEVB010000004">
    <property type="protein sequence ID" value="KAJ4389794.1"/>
    <property type="molecule type" value="Genomic_DNA"/>
</dbReference>
<feature type="compositionally biased region" description="Low complexity" evidence="1">
    <location>
        <begin position="28"/>
        <end position="52"/>
    </location>
</feature>
<protein>
    <recommendedName>
        <fullName evidence="4">BTB domain-containing protein</fullName>
    </recommendedName>
</protein>
<dbReference type="Gene3D" id="3.30.710.10">
    <property type="entry name" value="Potassium Channel Kv1.1, Chain A"/>
    <property type="match status" value="1"/>
</dbReference>
<feature type="region of interest" description="Disordered" evidence="1">
    <location>
        <begin position="67"/>
        <end position="86"/>
    </location>
</feature>
<name>A0A9W9CVI6_9PEZI</name>